<dbReference type="PANTHER" id="PTHR33121:SF70">
    <property type="entry name" value="SIGNALING PROTEIN YKOW"/>
    <property type="match status" value="1"/>
</dbReference>
<dbReference type="GO" id="GO:0071111">
    <property type="term" value="F:cyclic-guanylate-specific phosphodiesterase activity"/>
    <property type="evidence" value="ECO:0007669"/>
    <property type="project" value="InterPro"/>
</dbReference>
<keyword evidence="4" id="KW-1185">Reference proteome</keyword>
<dbReference type="Pfam" id="PF00990">
    <property type="entry name" value="GGDEF"/>
    <property type="match status" value="1"/>
</dbReference>
<dbReference type="InterPro" id="IPR001633">
    <property type="entry name" value="EAL_dom"/>
</dbReference>
<name>A0AAE4AZ57_9ACTN</name>
<sequence length="590" mass="64638">MIVEPAPRGFTDGSHITRVARAWARAIAGASYVPMAHVDIELRLAGFTTRLLRVLTGQPFDPSPATQIGVELVEAHFASPETLGHTISVLADRLPPLAGTSLDSSGRRVMRLLSALSVGYTRGLRERTLDEQESIRQATVLAQLQTEHALRESQEAFRHAAVHDQLTGLPNRIFFEKQLADLIENGGAHHVAICFIGITSLQAITDRFGHVLGDKALTVTADRLRTLARSLGHPLARFAGDQFVMLIEDPAGTPHLAGVADQIIATLSTPVHTDRHLLPMSASIGLVDRPIAGMDANDVMRAAGMTLQWAKAEGTNRWQLFDQARSDREIAKHALTADLAGGIDRDEFFLEYQPLVRLEDRAVIGVEALVRWHHPRLGRLNPGRFIDLAEESGQIVRLGGRLLDKACRQAREWAKLTDSPPYVSVNVAVPQLRDGAGLLRTVDNLLQEVGLAPELLQLEITESASIPDDPQLRRTLDDIAGLGVRLALDDFGSGYSNLGYLQNLPVNQLKIDMQFVRDWKPSSTKSLLPSLVKLAHDLRLSALAEGVETLQQAEYLESIGCDHVQGYYFGKPQAASSITSLLLEWSAEEL</sequence>
<dbReference type="PROSITE" id="PS50887">
    <property type="entry name" value="GGDEF"/>
    <property type="match status" value="1"/>
</dbReference>
<dbReference type="RefSeq" id="WP_307243474.1">
    <property type="nucleotide sequence ID" value="NZ_JAUSUZ010000001.1"/>
</dbReference>
<dbReference type="CDD" id="cd01949">
    <property type="entry name" value="GGDEF"/>
    <property type="match status" value="1"/>
</dbReference>
<dbReference type="PANTHER" id="PTHR33121">
    <property type="entry name" value="CYCLIC DI-GMP PHOSPHODIESTERASE PDEF"/>
    <property type="match status" value="1"/>
</dbReference>
<dbReference type="SMART" id="SM00052">
    <property type="entry name" value="EAL"/>
    <property type="match status" value="1"/>
</dbReference>
<proteinExistence type="predicted"/>
<dbReference type="InterPro" id="IPR029787">
    <property type="entry name" value="Nucleotide_cyclase"/>
</dbReference>
<organism evidence="3 4">
    <name type="scientific">Catenuloplanes indicus</name>
    <dbReference type="NCBI Taxonomy" id="137267"/>
    <lineage>
        <taxon>Bacteria</taxon>
        <taxon>Bacillati</taxon>
        <taxon>Actinomycetota</taxon>
        <taxon>Actinomycetes</taxon>
        <taxon>Micromonosporales</taxon>
        <taxon>Micromonosporaceae</taxon>
        <taxon>Catenuloplanes</taxon>
    </lineage>
</organism>
<feature type="domain" description="GGDEF" evidence="2">
    <location>
        <begin position="189"/>
        <end position="323"/>
    </location>
</feature>
<dbReference type="InterPro" id="IPR043128">
    <property type="entry name" value="Rev_trsase/Diguanyl_cyclase"/>
</dbReference>
<dbReference type="AlphaFoldDB" id="A0AAE4AZ57"/>
<dbReference type="Pfam" id="PF00563">
    <property type="entry name" value="EAL"/>
    <property type="match status" value="1"/>
</dbReference>
<evidence type="ECO:0000259" key="1">
    <source>
        <dbReference type="PROSITE" id="PS50883"/>
    </source>
</evidence>
<dbReference type="SUPFAM" id="SSF55073">
    <property type="entry name" value="Nucleotide cyclase"/>
    <property type="match status" value="1"/>
</dbReference>
<gene>
    <name evidence="3" type="ORF">J2S42_005414</name>
</gene>
<dbReference type="EMBL" id="JAUSUZ010000001">
    <property type="protein sequence ID" value="MDQ0368745.1"/>
    <property type="molecule type" value="Genomic_DNA"/>
</dbReference>
<dbReference type="Proteomes" id="UP001240236">
    <property type="component" value="Unassembled WGS sequence"/>
</dbReference>
<feature type="domain" description="EAL" evidence="1">
    <location>
        <begin position="332"/>
        <end position="586"/>
    </location>
</feature>
<comment type="caution">
    <text evidence="3">The sequence shown here is derived from an EMBL/GenBank/DDBJ whole genome shotgun (WGS) entry which is preliminary data.</text>
</comment>
<evidence type="ECO:0000313" key="3">
    <source>
        <dbReference type="EMBL" id="MDQ0368745.1"/>
    </source>
</evidence>
<evidence type="ECO:0000313" key="4">
    <source>
        <dbReference type="Proteomes" id="UP001240236"/>
    </source>
</evidence>
<dbReference type="InterPro" id="IPR050706">
    <property type="entry name" value="Cyclic-di-GMP_PDE-like"/>
</dbReference>
<dbReference type="SUPFAM" id="SSF141868">
    <property type="entry name" value="EAL domain-like"/>
    <property type="match status" value="1"/>
</dbReference>
<accession>A0AAE4AZ57</accession>
<dbReference type="InterPro" id="IPR000160">
    <property type="entry name" value="GGDEF_dom"/>
</dbReference>
<evidence type="ECO:0000259" key="2">
    <source>
        <dbReference type="PROSITE" id="PS50887"/>
    </source>
</evidence>
<dbReference type="SMART" id="SM00267">
    <property type="entry name" value="GGDEF"/>
    <property type="match status" value="1"/>
</dbReference>
<dbReference type="Gene3D" id="3.20.20.450">
    <property type="entry name" value="EAL domain"/>
    <property type="match status" value="1"/>
</dbReference>
<dbReference type="PROSITE" id="PS50883">
    <property type="entry name" value="EAL"/>
    <property type="match status" value="1"/>
</dbReference>
<reference evidence="3 4" key="1">
    <citation type="submission" date="2023-07" db="EMBL/GenBank/DDBJ databases">
        <title>Sequencing the genomes of 1000 actinobacteria strains.</title>
        <authorList>
            <person name="Klenk H.-P."/>
        </authorList>
    </citation>
    <scope>NUCLEOTIDE SEQUENCE [LARGE SCALE GENOMIC DNA]</scope>
    <source>
        <strain evidence="3 4">DSM 44709</strain>
    </source>
</reference>
<dbReference type="Gene3D" id="3.30.70.270">
    <property type="match status" value="1"/>
</dbReference>
<dbReference type="NCBIfam" id="TIGR00254">
    <property type="entry name" value="GGDEF"/>
    <property type="match status" value="1"/>
</dbReference>
<protein>
    <submittedName>
        <fullName evidence="3">Diguanylate cyclase (GGDEF)-like protein</fullName>
    </submittedName>
</protein>
<dbReference type="CDD" id="cd01948">
    <property type="entry name" value="EAL"/>
    <property type="match status" value="1"/>
</dbReference>
<dbReference type="InterPro" id="IPR035919">
    <property type="entry name" value="EAL_sf"/>
</dbReference>